<evidence type="ECO:0000313" key="3">
    <source>
        <dbReference type="EMBL" id="KAF9455941.1"/>
    </source>
</evidence>
<organism evidence="3 5">
    <name type="scientific">Collybia nuda</name>
    <dbReference type="NCBI Taxonomy" id="64659"/>
    <lineage>
        <taxon>Eukaryota</taxon>
        <taxon>Fungi</taxon>
        <taxon>Dikarya</taxon>
        <taxon>Basidiomycota</taxon>
        <taxon>Agaricomycotina</taxon>
        <taxon>Agaricomycetes</taxon>
        <taxon>Agaricomycetidae</taxon>
        <taxon>Agaricales</taxon>
        <taxon>Tricholomatineae</taxon>
        <taxon>Clitocybaceae</taxon>
        <taxon>Collybia</taxon>
    </lineage>
</organism>
<reference evidence="3" key="1">
    <citation type="submission" date="2020-11" db="EMBL/GenBank/DDBJ databases">
        <authorList>
            <consortium name="DOE Joint Genome Institute"/>
            <person name="Ahrendt S."/>
            <person name="Riley R."/>
            <person name="Andreopoulos W."/>
            <person name="Labutti K."/>
            <person name="Pangilinan J."/>
            <person name="Ruiz-Duenas F.J."/>
            <person name="Barrasa J.M."/>
            <person name="Sanchez-Garcia M."/>
            <person name="Camarero S."/>
            <person name="Miyauchi S."/>
            <person name="Serrano A."/>
            <person name="Linde D."/>
            <person name="Babiker R."/>
            <person name="Drula E."/>
            <person name="Ayuso-Fernandez I."/>
            <person name="Pacheco R."/>
            <person name="Padilla G."/>
            <person name="Ferreira P."/>
            <person name="Barriuso J."/>
            <person name="Kellner H."/>
            <person name="Castanera R."/>
            <person name="Alfaro M."/>
            <person name="Ramirez L."/>
            <person name="Pisabarro A.G."/>
            <person name="Kuo A."/>
            <person name="Tritt A."/>
            <person name="Lipzen A."/>
            <person name="He G."/>
            <person name="Yan M."/>
            <person name="Ng V."/>
            <person name="Cullen D."/>
            <person name="Martin F."/>
            <person name="Rosso M.-N."/>
            <person name="Henrissat B."/>
            <person name="Hibbett D."/>
            <person name="Martinez A.T."/>
            <person name="Grigoriev I.V."/>
        </authorList>
    </citation>
    <scope>NUCLEOTIDE SEQUENCE</scope>
    <source>
        <strain evidence="3">CBS 247.69</strain>
    </source>
</reference>
<evidence type="ECO:0000256" key="2">
    <source>
        <dbReference type="ARBA" id="ARBA00008837"/>
    </source>
</evidence>
<dbReference type="Proteomes" id="UP000807353">
    <property type="component" value="Unassembled WGS sequence"/>
</dbReference>
<dbReference type="EMBL" id="MU150374">
    <property type="protein sequence ID" value="KAF9457359.1"/>
    <property type="molecule type" value="Genomic_DNA"/>
</dbReference>
<protein>
    <recommendedName>
        <fullName evidence="6">Elongator complex protein 5</fullName>
    </recommendedName>
</protein>
<evidence type="ECO:0008006" key="6">
    <source>
        <dbReference type="Google" id="ProtNLM"/>
    </source>
</evidence>
<evidence type="ECO:0000313" key="4">
    <source>
        <dbReference type="EMBL" id="KAF9457359.1"/>
    </source>
</evidence>
<evidence type="ECO:0000313" key="5">
    <source>
        <dbReference type="Proteomes" id="UP000807353"/>
    </source>
</evidence>
<dbReference type="EMBL" id="MU150487">
    <property type="protein sequence ID" value="KAF9455941.1"/>
    <property type="molecule type" value="Genomic_DNA"/>
</dbReference>
<dbReference type="PANTHER" id="PTHR16184:SF6">
    <property type="entry name" value="ELONGATOR COMPLEX PROTEIN 6"/>
    <property type="match status" value="1"/>
</dbReference>
<dbReference type="GO" id="GO:0002098">
    <property type="term" value="P:tRNA wobble uridine modification"/>
    <property type="evidence" value="ECO:0007669"/>
    <property type="project" value="InterPro"/>
</dbReference>
<comment type="pathway">
    <text evidence="1">tRNA modification; 5-methoxycarbonylmethyl-2-thiouridine-tRNA biosynthesis.</text>
</comment>
<dbReference type="OrthoDB" id="9995306at2759"/>
<dbReference type="Gene3D" id="3.40.50.300">
    <property type="entry name" value="P-loop containing nucleotide triphosphate hydrolases"/>
    <property type="match status" value="1"/>
</dbReference>
<dbReference type="PANTHER" id="PTHR16184">
    <property type="entry name" value="ELONGATOR COMPLEX PROTEIN 6"/>
    <property type="match status" value="1"/>
</dbReference>
<accession>A0A9P5XUX2</accession>
<name>A0A9P5XUX2_9AGAR</name>
<comment type="caution">
    <text evidence="3">The sequence shown here is derived from an EMBL/GenBank/DDBJ whole genome shotgun (WGS) entry which is preliminary data.</text>
</comment>
<proteinExistence type="inferred from homology"/>
<evidence type="ECO:0000256" key="1">
    <source>
        <dbReference type="ARBA" id="ARBA00005043"/>
    </source>
</evidence>
<keyword evidence="5" id="KW-1185">Reference proteome</keyword>
<comment type="similarity">
    <text evidence="2">Belongs to the ELP6 family.</text>
</comment>
<dbReference type="AlphaFoldDB" id="A0A9P5XUX2"/>
<dbReference type="InterPro" id="IPR027417">
    <property type="entry name" value="P-loop_NTPase"/>
</dbReference>
<dbReference type="InterPro" id="IPR018627">
    <property type="entry name" value="ELP6"/>
</dbReference>
<dbReference type="Pfam" id="PF09807">
    <property type="entry name" value="ELP6"/>
    <property type="match status" value="1"/>
</dbReference>
<gene>
    <name evidence="4" type="ORF">BDZ94DRAFT_1285309</name>
    <name evidence="3" type="ORF">BDZ94DRAFT_1285959</name>
</gene>
<sequence length="241" mass="26358">MLSPFNLPDGILVLITDELSSPADFLLYRSFITHVKESKDSRTIILSVSEEIARWKAIAAKSNVNVSQLLDSKSLTFVDVLSHVQPRSDNSAPSSLRPIFDLVSTNIETTTAPLLVILDDIATLEWIGFELLDITRFCRALRGMCLKANATLVIRHHLVTPDVPDDLFLHLLQICTYHLDVRPLSSGRSGSVSGAVALHVGPSTPLDADGVKLIPRSSAIQYRLTDTGPVFFDRGTAEGVL</sequence>
<dbReference type="GO" id="GO:0033588">
    <property type="term" value="C:elongator holoenzyme complex"/>
    <property type="evidence" value="ECO:0007669"/>
    <property type="project" value="InterPro"/>
</dbReference>